<feature type="compositionally biased region" description="Low complexity" evidence="1">
    <location>
        <begin position="32"/>
        <end position="69"/>
    </location>
</feature>
<comment type="caution">
    <text evidence="2">The sequence shown here is derived from an EMBL/GenBank/DDBJ whole genome shotgun (WGS) entry which is preliminary data.</text>
</comment>
<feature type="compositionally biased region" description="Basic residues" evidence="1">
    <location>
        <begin position="70"/>
        <end position="84"/>
    </location>
</feature>
<dbReference type="Proteomes" id="UP000824105">
    <property type="component" value="Unassembled WGS sequence"/>
</dbReference>
<dbReference type="AlphaFoldDB" id="A0A9D2JP93"/>
<organism evidence="2 3">
    <name type="scientific">Candidatus Gemmiger avistercoris</name>
    <dbReference type="NCBI Taxonomy" id="2838606"/>
    <lineage>
        <taxon>Bacteria</taxon>
        <taxon>Bacillati</taxon>
        <taxon>Bacillota</taxon>
        <taxon>Clostridia</taxon>
        <taxon>Eubacteriales</taxon>
        <taxon>Gemmiger</taxon>
    </lineage>
</organism>
<proteinExistence type="predicted"/>
<protein>
    <submittedName>
        <fullName evidence="2">Uncharacterized protein</fullName>
    </submittedName>
</protein>
<reference evidence="2" key="2">
    <citation type="submission" date="2021-04" db="EMBL/GenBank/DDBJ databases">
        <authorList>
            <person name="Gilroy R."/>
        </authorList>
    </citation>
    <scope>NUCLEOTIDE SEQUENCE</scope>
    <source>
        <strain evidence="2">CHK188-11489</strain>
    </source>
</reference>
<reference evidence="2" key="1">
    <citation type="journal article" date="2021" name="PeerJ">
        <title>Extensive microbial diversity within the chicken gut microbiome revealed by metagenomics and culture.</title>
        <authorList>
            <person name="Gilroy R."/>
            <person name="Ravi A."/>
            <person name="Getino M."/>
            <person name="Pursley I."/>
            <person name="Horton D.L."/>
            <person name="Alikhan N.F."/>
            <person name="Baker D."/>
            <person name="Gharbi K."/>
            <person name="Hall N."/>
            <person name="Watson M."/>
            <person name="Adriaenssens E.M."/>
            <person name="Foster-Nyarko E."/>
            <person name="Jarju S."/>
            <person name="Secka A."/>
            <person name="Antonio M."/>
            <person name="Oren A."/>
            <person name="Chaudhuri R.R."/>
            <person name="La Ragione R."/>
            <person name="Hildebrand F."/>
            <person name="Pallen M.J."/>
        </authorList>
    </citation>
    <scope>NUCLEOTIDE SEQUENCE</scope>
    <source>
        <strain evidence="2">CHK188-11489</strain>
    </source>
</reference>
<evidence type="ECO:0000256" key="1">
    <source>
        <dbReference type="SAM" id="MobiDB-lite"/>
    </source>
</evidence>
<dbReference type="EMBL" id="DXBF01000011">
    <property type="protein sequence ID" value="HIZ61402.1"/>
    <property type="molecule type" value="Genomic_DNA"/>
</dbReference>
<accession>A0A9D2JP93</accession>
<name>A0A9D2JP93_9FIRM</name>
<gene>
    <name evidence="2" type="ORF">H9724_01345</name>
</gene>
<evidence type="ECO:0000313" key="2">
    <source>
        <dbReference type="EMBL" id="HIZ61402.1"/>
    </source>
</evidence>
<feature type="region of interest" description="Disordered" evidence="1">
    <location>
        <begin position="26"/>
        <end position="84"/>
    </location>
</feature>
<sequence>MVEFINSLTGTRMAVAPEREAEYLAAGHTRVADAPAEPPGGDAPAEQTAAAPPKAQAPAAKPAAKTPRPAAKKPAAKRSTPAKK</sequence>
<evidence type="ECO:0000313" key="3">
    <source>
        <dbReference type="Proteomes" id="UP000824105"/>
    </source>
</evidence>